<feature type="region of interest" description="Disordered" evidence="1">
    <location>
        <begin position="209"/>
        <end position="258"/>
    </location>
</feature>
<evidence type="ECO:0000256" key="2">
    <source>
        <dbReference type="SAM" id="SignalP"/>
    </source>
</evidence>
<dbReference type="Gene3D" id="3.40.50.410">
    <property type="entry name" value="von Willebrand factor, type A domain"/>
    <property type="match status" value="1"/>
</dbReference>
<feature type="region of interest" description="Disordered" evidence="1">
    <location>
        <begin position="323"/>
        <end position="343"/>
    </location>
</feature>
<dbReference type="Proteomes" id="UP000247409">
    <property type="component" value="Unassembled WGS sequence"/>
</dbReference>
<feature type="domain" description="VWFA" evidence="3">
    <location>
        <begin position="37"/>
        <end position="209"/>
    </location>
</feature>
<dbReference type="OrthoDB" id="7474005at2759"/>
<proteinExistence type="predicted"/>
<dbReference type="InterPro" id="IPR050525">
    <property type="entry name" value="ECM_Assembly_Org"/>
</dbReference>
<dbReference type="CDD" id="cd00198">
    <property type="entry name" value="vWFA"/>
    <property type="match status" value="1"/>
</dbReference>
<dbReference type="SMART" id="SM00327">
    <property type="entry name" value="VWA"/>
    <property type="match status" value="1"/>
</dbReference>
<feature type="compositionally biased region" description="Low complexity" evidence="1">
    <location>
        <begin position="330"/>
        <end position="343"/>
    </location>
</feature>
<dbReference type="EMBL" id="NBIV01000011">
    <property type="protein sequence ID" value="PXF48780.1"/>
    <property type="molecule type" value="Genomic_DNA"/>
</dbReference>
<name>A0A2V3J5W6_9FLOR</name>
<feature type="signal peptide" evidence="2">
    <location>
        <begin position="1"/>
        <end position="18"/>
    </location>
</feature>
<dbReference type="Pfam" id="PF00092">
    <property type="entry name" value="VWA"/>
    <property type="match status" value="1"/>
</dbReference>
<dbReference type="InterPro" id="IPR002035">
    <property type="entry name" value="VWF_A"/>
</dbReference>
<dbReference type="AlphaFoldDB" id="A0A2V3J5W6"/>
<accession>A0A2V3J5W6</accession>
<dbReference type="InterPro" id="IPR036465">
    <property type="entry name" value="vWFA_dom_sf"/>
</dbReference>
<comment type="caution">
    <text evidence="4">The sequence shown here is derived from an EMBL/GenBank/DDBJ whole genome shotgun (WGS) entry which is preliminary data.</text>
</comment>
<dbReference type="PROSITE" id="PS50234">
    <property type="entry name" value="VWFA"/>
    <property type="match status" value="1"/>
</dbReference>
<feature type="chain" id="PRO_5016155759" evidence="2">
    <location>
        <begin position="19"/>
        <end position="525"/>
    </location>
</feature>
<gene>
    <name evidence="4" type="ORF">BWQ96_01336</name>
</gene>
<evidence type="ECO:0000313" key="4">
    <source>
        <dbReference type="EMBL" id="PXF48780.1"/>
    </source>
</evidence>
<keyword evidence="2" id="KW-0732">Signal</keyword>
<evidence type="ECO:0000259" key="3">
    <source>
        <dbReference type="PROSITE" id="PS50234"/>
    </source>
</evidence>
<protein>
    <submittedName>
        <fullName evidence="4">Cell surface glycoprotein 1</fullName>
    </submittedName>
</protein>
<dbReference type="STRING" id="448386.A0A2V3J5W6"/>
<sequence>MRLLIFLAFSAFLSLSIAVPTVVRQDDSSEETCPIDSVCFAMDQSGSIFLNYGAIQNFVIEVAREIESRSFGTLFSAYGFSNSVTTIQTSTSQLETLFVPAVTASGPPSGSTNMYAGLNGCFNDIADQPGNKVIILLTDGQDNAFPLASSLAPVIKDAGITIVTVGIGAGVSAPYLEQLASTPDFFIQLMFSTLPSEVVSLSQMTCDAVDASPEPSETPEETMEPFVTETPDVTPEISETPEETVEPSITETPDFTPDVSETPIFTAEETFEPLISETPLVSESPEPSMTPVVSETPLVFETPEPSETPAVLETPVIESPIPSETPAVFETPVPSEEPIPSETPIVSETPVVTETPIVSETPVVTPDVPVTPPTLDACEQAYQDCDFAFFDTPVVPTFTLGGNPDKPFTPRIVSRIPGVVVGVLNTNGIIPEFIESDGSVDLITSTPAIPMFAPTQFKPLSIPDDIGSGVGYQTFQGNQLVEARNRCVRLFFTSFQLLEPTPPFSVIANINADRTDNKCVVFRTD</sequence>
<evidence type="ECO:0000313" key="5">
    <source>
        <dbReference type="Proteomes" id="UP000247409"/>
    </source>
</evidence>
<organism evidence="4 5">
    <name type="scientific">Gracilariopsis chorda</name>
    <dbReference type="NCBI Taxonomy" id="448386"/>
    <lineage>
        <taxon>Eukaryota</taxon>
        <taxon>Rhodophyta</taxon>
        <taxon>Florideophyceae</taxon>
        <taxon>Rhodymeniophycidae</taxon>
        <taxon>Gracilariales</taxon>
        <taxon>Gracilariaceae</taxon>
        <taxon>Gracilariopsis</taxon>
    </lineage>
</organism>
<evidence type="ECO:0000256" key="1">
    <source>
        <dbReference type="SAM" id="MobiDB-lite"/>
    </source>
</evidence>
<dbReference type="PANTHER" id="PTHR24020">
    <property type="entry name" value="COLLAGEN ALPHA"/>
    <property type="match status" value="1"/>
</dbReference>
<reference evidence="4 5" key="1">
    <citation type="journal article" date="2018" name="Mol. Biol. Evol.">
        <title>Analysis of the draft genome of the red seaweed Gracilariopsis chorda provides insights into genome size evolution in Rhodophyta.</title>
        <authorList>
            <person name="Lee J."/>
            <person name="Yang E.C."/>
            <person name="Graf L."/>
            <person name="Yang J.H."/>
            <person name="Qiu H."/>
            <person name="Zel Zion U."/>
            <person name="Chan C.X."/>
            <person name="Stephens T.G."/>
            <person name="Weber A.P.M."/>
            <person name="Boo G.H."/>
            <person name="Boo S.M."/>
            <person name="Kim K.M."/>
            <person name="Shin Y."/>
            <person name="Jung M."/>
            <person name="Lee S.J."/>
            <person name="Yim H.S."/>
            <person name="Lee J.H."/>
            <person name="Bhattacharya D."/>
            <person name="Yoon H.S."/>
        </authorList>
    </citation>
    <scope>NUCLEOTIDE SEQUENCE [LARGE SCALE GENOMIC DNA]</scope>
    <source>
        <strain evidence="4 5">SKKU-2015</strain>
        <tissue evidence="4">Whole body</tissue>
    </source>
</reference>
<keyword evidence="5" id="KW-1185">Reference proteome</keyword>
<dbReference type="SUPFAM" id="SSF53300">
    <property type="entry name" value="vWA-like"/>
    <property type="match status" value="1"/>
</dbReference>